<protein>
    <submittedName>
        <fullName evidence="10">FOG: Ankyrin repeat</fullName>
    </submittedName>
</protein>
<keyword evidence="11" id="KW-1185">Reference proteome</keyword>
<evidence type="ECO:0000313" key="11">
    <source>
        <dbReference type="Proteomes" id="UP000054928"/>
    </source>
</evidence>
<sequence>MSLSENHGKSYKSVKAAQSVPGSKYINDYDAKCDGDADDVPEDEKGESNEIVVRPEPLMQQFASSCDVEAGLQFIDLCHEGNLDAVTQRVHAGSPAGFISKSGWTPVAAAAYSGCNEVLLYLLNLGADTMYETSASARKHHLLDEHTSDSKQTIGNTPLHWACYKGHVDTVAILLAAGYNVEAADSVGNRCLHLACSGGHQEVVAQLLAHSAAVEPRNKFKNRPLDLASEPGCRRLLTQFQAQTACAWCKETFSRLRRPSLCQHCHGVFCDENPCTSTSLPSSQSSLATNVVDCAELDFSTVLRTQAYKARYCQDCTVEKEKAEQDLRDVLDSKRKLISRAIAVLDPTVDNVGLEPAAETGASNVDIEKNEQGFGVIESEVSNQGKLKPDMVSEVDASETLHKNESDIAPLYAMETKSSSENSHVIDNVFDAEQRLTRPLVSLKRRSLTRLPSTDTILNALTVNKIDAESLYTALEIAELRGADSELLCVSQRTYRQLIAQIALQDEVKALLAIRPLGVRSLLKPLKGALANAIYEHVHPVMQSMVIHVIQSAEAECTLFRSHALCSKIKQGSRRHSKNIAILEASLGEAQRRGGSDKLLTISGALRDRLLAEVRLEASLLPFQAIELSPDQTGDWSPLPSTSAPPLRACRHHYWMKLSNC</sequence>
<dbReference type="RefSeq" id="XP_024584644.1">
    <property type="nucleotide sequence ID" value="XM_024719336.1"/>
</dbReference>
<dbReference type="CDD" id="cd00065">
    <property type="entry name" value="FYVE_like_SF"/>
    <property type="match status" value="1"/>
</dbReference>
<reference evidence="11" key="1">
    <citation type="submission" date="2014-09" db="EMBL/GenBank/DDBJ databases">
        <authorList>
            <person name="Sharma Rahul"/>
            <person name="Thines Marco"/>
        </authorList>
    </citation>
    <scope>NUCLEOTIDE SEQUENCE [LARGE SCALE GENOMIC DNA]</scope>
</reference>
<feature type="repeat" description="ANK" evidence="6">
    <location>
        <begin position="187"/>
        <end position="219"/>
    </location>
</feature>
<feature type="region of interest" description="Disordered" evidence="8">
    <location>
        <begin position="25"/>
        <end position="48"/>
    </location>
</feature>
<evidence type="ECO:0000256" key="6">
    <source>
        <dbReference type="PROSITE-ProRule" id="PRU00023"/>
    </source>
</evidence>
<evidence type="ECO:0000256" key="7">
    <source>
        <dbReference type="PROSITE-ProRule" id="PRU00091"/>
    </source>
</evidence>
<feature type="repeat" description="ANK" evidence="6">
    <location>
        <begin position="154"/>
        <end position="186"/>
    </location>
</feature>
<dbReference type="Gene3D" id="3.30.40.10">
    <property type="entry name" value="Zinc/RING finger domain, C3HC4 (zinc finger)"/>
    <property type="match status" value="1"/>
</dbReference>
<keyword evidence="4" id="KW-0862">Zinc</keyword>
<dbReference type="InterPro" id="IPR011011">
    <property type="entry name" value="Znf_FYVE_PHD"/>
</dbReference>
<feature type="repeat" description="ANK" evidence="6">
    <location>
        <begin position="102"/>
        <end position="134"/>
    </location>
</feature>
<dbReference type="PROSITE" id="PS50178">
    <property type="entry name" value="ZF_FYVE"/>
    <property type="match status" value="1"/>
</dbReference>
<dbReference type="OrthoDB" id="366390at2759"/>
<dbReference type="Gene3D" id="1.25.40.20">
    <property type="entry name" value="Ankyrin repeat-containing domain"/>
    <property type="match status" value="1"/>
</dbReference>
<dbReference type="PROSITE" id="PS50297">
    <property type="entry name" value="ANK_REP_REGION"/>
    <property type="match status" value="1"/>
</dbReference>
<dbReference type="AlphaFoldDB" id="A0A0N7L7X3"/>
<evidence type="ECO:0000256" key="1">
    <source>
        <dbReference type="ARBA" id="ARBA00022723"/>
    </source>
</evidence>
<evidence type="ECO:0000256" key="3">
    <source>
        <dbReference type="ARBA" id="ARBA00022771"/>
    </source>
</evidence>
<dbReference type="Proteomes" id="UP000054928">
    <property type="component" value="Unassembled WGS sequence"/>
</dbReference>
<feature type="domain" description="FYVE-type" evidence="9">
    <location>
        <begin position="240"/>
        <end position="321"/>
    </location>
</feature>
<keyword evidence="2" id="KW-0677">Repeat</keyword>
<dbReference type="SMART" id="SM00248">
    <property type="entry name" value="ANK"/>
    <property type="match status" value="3"/>
</dbReference>
<dbReference type="STRING" id="4781.A0A0N7L7X3"/>
<evidence type="ECO:0000256" key="8">
    <source>
        <dbReference type="SAM" id="MobiDB-lite"/>
    </source>
</evidence>
<keyword evidence="5 6" id="KW-0040">ANK repeat</keyword>
<proteinExistence type="predicted"/>
<evidence type="ECO:0000313" key="10">
    <source>
        <dbReference type="EMBL" id="CEG48275.1"/>
    </source>
</evidence>
<evidence type="ECO:0000259" key="9">
    <source>
        <dbReference type="PROSITE" id="PS50178"/>
    </source>
</evidence>
<name>A0A0N7L7X3_PLAHL</name>
<dbReference type="SUPFAM" id="SSF48403">
    <property type="entry name" value="Ankyrin repeat"/>
    <property type="match status" value="1"/>
</dbReference>
<accession>A0A0N7L7X3</accession>
<dbReference type="GeneID" id="36401160"/>
<evidence type="ECO:0000256" key="2">
    <source>
        <dbReference type="ARBA" id="ARBA00022737"/>
    </source>
</evidence>
<feature type="compositionally biased region" description="Acidic residues" evidence="8">
    <location>
        <begin position="36"/>
        <end position="45"/>
    </location>
</feature>
<dbReference type="InterPro" id="IPR002110">
    <property type="entry name" value="Ankyrin_rpt"/>
</dbReference>
<dbReference type="SUPFAM" id="SSF57903">
    <property type="entry name" value="FYVE/PHD zinc finger"/>
    <property type="match status" value="1"/>
</dbReference>
<dbReference type="PROSITE" id="PS50088">
    <property type="entry name" value="ANK_REPEAT"/>
    <property type="match status" value="3"/>
</dbReference>
<dbReference type="GO" id="GO:0008270">
    <property type="term" value="F:zinc ion binding"/>
    <property type="evidence" value="ECO:0007669"/>
    <property type="project" value="UniProtKB-KW"/>
</dbReference>
<dbReference type="InterPro" id="IPR017455">
    <property type="entry name" value="Znf_FYVE-rel"/>
</dbReference>
<dbReference type="InterPro" id="IPR036770">
    <property type="entry name" value="Ankyrin_rpt-contain_sf"/>
</dbReference>
<dbReference type="PANTHER" id="PTHR24171">
    <property type="entry name" value="ANKYRIN REPEAT DOMAIN-CONTAINING PROTEIN 39-RELATED"/>
    <property type="match status" value="1"/>
</dbReference>
<dbReference type="EMBL" id="CCYD01002918">
    <property type="protein sequence ID" value="CEG48275.1"/>
    <property type="molecule type" value="Genomic_DNA"/>
</dbReference>
<keyword evidence="1" id="KW-0479">Metal-binding</keyword>
<dbReference type="Pfam" id="PF12796">
    <property type="entry name" value="Ank_2"/>
    <property type="match status" value="1"/>
</dbReference>
<evidence type="ECO:0000256" key="5">
    <source>
        <dbReference type="ARBA" id="ARBA00023043"/>
    </source>
</evidence>
<organism evidence="10 11">
    <name type="scientific">Plasmopara halstedii</name>
    <name type="common">Downy mildew of sunflower</name>
    <dbReference type="NCBI Taxonomy" id="4781"/>
    <lineage>
        <taxon>Eukaryota</taxon>
        <taxon>Sar</taxon>
        <taxon>Stramenopiles</taxon>
        <taxon>Oomycota</taxon>
        <taxon>Peronosporomycetes</taxon>
        <taxon>Peronosporales</taxon>
        <taxon>Peronosporaceae</taxon>
        <taxon>Plasmopara</taxon>
    </lineage>
</organism>
<dbReference type="OMA" id="MLCARIQ"/>
<dbReference type="InterPro" id="IPR013083">
    <property type="entry name" value="Znf_RING/FYVE/PHD"/>
</dbReference>
<evidence type="ECO:0000256" key="4">
    <source>
        <dbReference type="ARBA" id="ARBA00022833"/>
    </source>
</evidence>
<keyword evidence="3 7" id="KW-0863">Zinc-finger</keyword>